<feature type="signal peptide" evidence="2">
    <location>
        <begin position="1"/>
        <end position="15"/>
    </location>
</feature>
<gene>
    <name evidence="3" type="ORF">LNINA_LOCUS12603</name>
</gene>
<dbReference type="AlphaFoldDB" id="A0AAV1JZT7"/>
<evidence type="ECO:0000256" key="2">
    <source>
        <dbReference type="SAM" id="SignalP"/>
    </source>
</evidence>
<evidence type="ECO:0000313" key="4">
    <source>
        <dbReference type="Proteomes" id="UP001497472"/>
    </source>
</evidence>
<organism evidence="3 4">
    <name type="scientific">Leptosia nina</name>
    <dbReference type="NCBI Taxonomy" id="320188"/>
    <lineage>
        <taxon>Eukaryota</taxon>
        <taxon>Metazoa</taxon>
        <taxon>Ecdysozoa</taxon>
        <taxon>Arthropoda</taxon>
        <taxon>Hexapoda</taxon>
        <taxon>Insecta</taxon>
        <taxon>Pterygota</taxon>
        <taxon>Neoptera</taxon>
        <taxon>Endopterygota</taxon>
        <taxon>Lepidoptera</taxon>
        <taxon>Glossata</taxon>
        <taxon>Ditrysia</taxon>
        <taxon>Papilionoidea</taxon>
        <taxon>Pieridae</taxon>
        <taxon>Pierinae</taxon>
        <taxon>Leptosia</taxon>
    </lineage>
</organism>
<dbReference type="EMBL" id="CAVLEF010000225">
    <property type="protein sequence ID" value="CAK1553632.1"/>
    <property type="molecule type" value="Genomic_DNA"/>
</dbReference>
<proteinExistence type="predicted"/>
<keyword evidence="2" id="KW-0732">Signal</keyword>
<reference evidence="3 4" key="1">
    <citation type="submission" date="2023-11" db="EMBL/GenBank/DDBJ databases">
        <authorList>
            <person name="Okamura Y."/>
        </authorList>
    </citation>
    <scope>NUCLEOTIDE SEQUENCE [LARGE SCALE GENOMIC DNA]</scope>
</reference>
<evidence type="ECO:0000313" key="3">
    <source>
        <dbReference type="EMBL" id="CAK1553632.1"/>
    </source>
</evidence>
<evidence type="ECO:0000256" key="1">
    <source>
        <dbReference type="SAM" id="MobiDB-lite"/>
    </source>
</evidence>
<dbReference type="Proteomes" id="UP001497472">
    <property type="component" value="Unassembled WGS sequence"/>
</dbReference>
<keyword evidence="4" id="KW-1185">Reference proteome</keyword>
<feature type="region of interest" description="Disordered" evidence="1">
    <location>
        <begin position="20"/>
        <end position="72"/>
    </location>
</feature>
<name>A0AAV1JZT7_9NEOP</name>
<accession>A0AAV1JZT7</accession>
<feature type="chain" id="PRO_5044010264" evidence="2">
    <location>
        <begin position="16"/>
        <end position="186"/>
    </location>
</feature>
<protein>
    <submittedName>
        <fullName evidence="3">Uncharacterized protein</fullName>
    </submittedName>
</protein>
<sequence>MYIVGVLWLLACVAALPSTERPKKPDIVPTKDKISDQFHVKSASGEDKNDNDRVSPVPPLISPLPESLNKETDINNPEEQEIERENLEEQQQEESANPNFVEENNEYNNNAGFENEPVQFIPEQVNDEASSPFVFKWPSFLSNIFSYLPSWPFSFPIRWPFNRPLFYRTSYYPEYPEYADYNNYLE</sequence>
<feature type="compositionally biased region" description="Basic and acidic residues" evidence="1">
    <location>
        <begin position="20"/>
        <end position="53"/>
    </location>
</feature>
<comment type="caution">
    <text evidence="3">The sequence shown here is derived from an EMBL/GenBank/DDBJ whole genome shotgun (WGS) entry which is preliminary data.</text>
</comment>